<evidence type="ECO:0000313" key="1">
    <source>
        <dbReference type="EMBL" id="KAG5271833.1"/>
    </source>
</evidence>
<protein>
    <submittedName>
        <fullName evidence="1">Uncharacterized protein</fullName>
    </submittedName>
</protein>
<accession>A0AAV6G9M7</accession>
<dbReference type="EMBL" id="JADWDJ010000013">
    <property type="protein sequence ID" value="KAG5271833.1"/>
    <property type="molecule type" value="Genomic_DNA"/>
</dbReference>
<sequence length="93" mass="10732">MFSPTHIPVPAQFTAATQDCYSDLHTTLFQSSFRRLTIWHKMIGNKRHPCPICPVQTFHTGSLKVKDFPDQLLQDAQVFWTSSLYCCHYTTVL</sequence>
<comment type="caution">
    <text evidence="1">The sequence shown here is derived from an EMBL/GenBank/DDBJ whole genome shotgun (WGS) entry which is preliminary data.</text>
</comment>
<dbReference type="AlphaFoldDB" id="A0AAV6G9M7"/>
<gene>
    <name evidence="1" type="ORF">AALO_G00184480</name>
</gene>
<proteinExistence type="predicted"/>
<dbReference type="Proteomes" id="UP000823561">
    <property type="component" value="Chromosome 13"/>
</dbReference>
<keyword evidence="2" id="KW-1185">Reference proteome</keyword>
<reference evidence="1" key="1">
    <citation type="submission" date="2020-10" db="EMBL/GenBank/DDBJ databases">
        <title>Chromosome-scale genome assembly of the Allis shad, Alosa alosa.</title>
        <authorList>
            <person name="Margot Z."/>
            <person name="Christophe K."/>
            <person name="Cabau C."/>
            <person name="Louis A."/>
            <person name="Berthelot C."/>
            <person name="Parey E."/>
            <person name="Roest Crollius H."/>
            <person name="Montfort J."/>
            <person name="Robinson-Rechavi M."/>
            <person name="Bucao C."/>
            <person name="Bouchez O."/>
            <person name="Gislard M."/>
            <person name="Lluch J."/>
            <person name="Milhes M."/>
            <person name="Lampietro C."/>
            <person name="Lopez Roques C."/>
            <person name="Donnadieu C."/>
            <person name="Braasch I."/>
            <person name="Desvignes T."/>
            <person name="Postlethwait J."/>
            <person name="Bobe J."/>
            <person name="Guiguen Y."/>
        </authorList>
    </citation>
    <scope>NUCLEOTIDE SEQUENCE</scope>
    <source>
        <strain evidence="1">M-15738</strain>
        <tissue evidence="1">Blood</tissue>
    </source>
</reference>
<name>A0AAV6G9M7_9TELE</name>
<evidence type="ECO:0000313" key="2">
    <source>
        <dbReference type="Proteomes" id="UP000823561"/>
    </source>
</evidence>
<organism evidence="1 2">
    <name type="scientific">Alosa alosa</name>
    <name type="common">allis shad</name>
    <dbReference type="NCBI Taxonomy" id="278164"/>
    <lineage>
        <taxon>Eukaryota</taxon>
        <taxon>Metazoa</taxon>
        <taxon>Chordata</taxon>
        <taxon>Craniata</taxon>
        <taxon>Vertebrata</taxon>
        <taxon>Euteleostomi</taxon>
        <taxon>Actinopterygii</taxon>
        <taxon>Neopterygii</taxon>
        <taxon>Teleostei</taxon>
        <taxon>Clupei</taxon>
        <taxon>Clupeiformes</taxon>
        <taxon>Clupeoidei</taxon>
        <taxon>Clupeidae</taxon>
        <taxon>Alosa</taxon>
    </lineage>
</organism>